<keyword evidence="2" id="KW-1185">Reference proteome</keyword>
<proteinExistence type="predicted"/>
<sequence>MDEFGYIIAGYMRKLSHILTADHQIYPLYHNPIIFRILAYNQQLFYLYLENNPLAEEELGTENELSTWQVTMKEAIHATKLRCLFSRQ</sequence>
<reference evidence="1" key="1">
    <citation type="submission" date="2022-04" db="EMBL/GenBank/DDBJ databases">
        <title>Genome of the entomopathogenic fungus Entomophthora muscae.</title>
        <authorList>
            <person name="Elya C."/>
            <person name="Lovett B.R."/>
            <person name="Lee E."/>
            <person name="Macias A.M."/>
            <person name="Hajek A.E."/>
            <person name="De Bivort B.L."/>
            <person name="Kasson M.T."/>
            <person name="De Fine Licht H.H."/>
            <person name="Stajich J.E."/>
        </authorList>
    </citation>
    <scope>NUCLEOTIDE SEQUENCE</scope>
    <source>
        <strain evidence="1">Berkeley</strain>
    </source>
</reference>
<evidence type="ECO:0000313" key="2">
    <source>
        <dbReference type="Proteomes" id="UP001165960"/>
    </source>
</evidence>
<evidence type="ECO:0000313" key="1">
    <source>
        <dbReference type="EMBL" id="KAJ9054684.1"/>
    </source>
</evidence>
<accession>A0ACC2RX43</accession>
<name>A0ACC2RX43_9FUNG</name>
<comment type="caution">
    <text evidence="1">The sequence shown here is derived from an EMBL/GenBank/DDBJ whole genome shotgun (WGS) entry which is preliminary data.</text>
</comment>
<protein>
    <submittedName>
        <fullName evidence="1">Uncharacterized protein</fullName>
    </submittedName>
</protein>
<dbReference type="EMBL" id="QTSX02006429">
    <property type="protein sequence ID" value="KAJ9054684.1"/>
    <property type="molecule type" value="Genomic_DNA"/>
</dbReference>
<organism evidence="1 2">
    <name type="scientific">Entomophthora muscae</name>
    <dbReference type="NCBI Taxonomy" id="34485"/>
    <lineage>
        <taxon>Eukaryota</taxon>
        <taxon>Fungi</taxon>
        <taxon>Fungi incertae sedis</taxon>
        <taxon>Zoopagomycota</taxon>
        <taxon>Entomophthoromycotina</taxon>
        <taxon>Entomophthoromycetes</taxon>
        <taxon>Entomophthorales</taxon>
        <taxon>Entomophthoraceae</taxon>
        <taxon>Entomophthora</taxon>
    </lineage>
</organism>
<dbReference type="Proteomes" id="UP001165960">
    <property type="component" value="Unassembled WGS sequence"/>
</dbReference>
<gene>
    <name evidence="1" type="ORF">DSO57_1011475</name>
</gene>